<sequence>MHIVPGSPKTAPAVQLPAISRGVLLRGFAPLPLSSAFSGIEGNPEVPKAVTFTPPDWTHQQTSLLHPFTDSHQEMHIFKVCLKFSRRIR</sequence>
<comment type="caution">
    <text evidence="1">The sequence shown here is derived from an EMBL/GenBank/DDBJ whole genome shotgun (WGS) entry which is preliminary data.</text>
</comment>
<dbReference type="AlphaFoldDB" id="A0A151P263"/>
<name>A0A151P263_ALLMI</name>
<reference evidence="1 2" key="1">
    <citation type="journal article" date="2012" name="Genome Biol.">
        <title>Sequencing three crocodilian genomes to illuminate the evolution of archosaurs and amniotes.</title>
        <authorList>
            <person name="St John J.A."/>
            <person name="Braun E.L."/>
            <person name="Isberg S.R."/>
            <person name="Miles L.G."/>
            <person name="Chong A.Y."/>
            <person name="Gongora J."/>
            <person name="Dalzell P."/>
            <person name="Moran C."/>
            <person name="Bed'hom B."/>
            <person name="Abzhanov A."/>
            <person name="Burgess S.C."/>
            <person name="Cooksey A.M."/>
            <person name="Castoe T.A."/>
            <person name="Crawford N.G."/>
            <person name="Densmore L.D."/>
            <person name="Drew J.C."/>
            <person name="Edwards S.V."/>
            <person name="Faircloth B.C."/>
            <person name="Fujita M.K."/>
            <person name="Greenwold M.J."/>
            <person name="Hoffmann F.G."/>
            <person name="Howard J.M."/>
            <person name="Iguchi T."/>
            <person name="Janes D.E."/>
            <person name="Khan S.Y."/>
            <person name="Kohno S."/>
            <person name="de Koning A.J."/>
            <person name="Lance S.L."/>
            <person name="McCarthy F.M."/>
            <person name="McCormack J.E."/>
            <person name="Merchant M.E."/>
            <person name="Peterson D.G."/>
            <person name="Pollock D.D."/>
            <person name="Pourmand N."/>
            <person name="Raney B.J."/>
            <person name="Roessler K.A."/>
            <person name="Sanford J.R."/>
            <person name="Sawyer R.H."/>
            <person name="Schmidt C.J."/>
            <person name="Triplett E.W."/>
            <person name="Tuberville T.D."/>
            <person name="Venegas-Anaya M."/>
            <person name="Howard J.T."/>
            <person name="Jarvis E.D."/>
            <person name="Guillette L.J.Jr."/>
            <person name="Glenn T.C."/>
            <person name="Green R.E."/>
            <person name="Ray D.A."/>
        </authorList>
    </citation>
    <scope>NUCLEOTIDE SEQUENCE [LARGE SCALE GENOMIC DNA]</scope>
    <source>
        <strain evidence="1">KSC_2009_1</strain>
    </source>
</reference>
<organism evidence="1 2">
    <name type="scientific">Alligator mississippiensis</name>
    <name type="common">American alligator</name>
    <dbReference type="NCBI Taxonomy" id="8496"/>
    <lineage>
        <taxon>Eukaryota</taxon>
        <taxon>Metazoa</taxon>
        <taxon>Chordata</taxon>
        <taxon>Craniata</taxon>
        <taxon>Vertebrata</taxon>
        <taxon>Euteleostomi</taxon>
        <taxon>Archelosauria</taxon>
        <taxon>Archosauria</taxon>
        <taxon>Crocodylia</taxon>
        <taxon>Alligatoridae</taxon>
        <taxon>Alligatorinae</taxon>
        <taxon>Alligator</taxon>
    </lineage>
</organism>
<keyword evidence="2" id="KW-1185">Reference proteome</keyword>
<dbReference type="EMBL" id="AKHW03001210">
    <property type="protein sequence ID" value="KYO43123.1"/>
    <property type="molecule type" value="Genomic_DNA"/>
</dbReference>
<protein>
    <submittedName>
        <fullName evidence="1">Uncharacterized protein</fullName>
    </submittedName>
</protein>
<proteinExistence type="predicted"/>
<dbReference type="Proteomes" id="UP000050525">
    <property type="component" value="Unassembled WGS sequence"/>
</dbReference>
<evidence type="ECO:0000313" key="1">
    <source>
        <dbReference type="EMBL" id="KYO43123.1"/>
    </source>
</evidence>
<accession>A0A151P263</accession>
<gene>
    <name evidence="1" type="ORF">Y1Q_0017460</name>
</gene>
<evidence type="ECO:0000313" key="2">
    <source>
        <dbReference type="Proteomes" id="UP000050525"/>
    </source>
</evidence>